<dbReference type="HOGENOM" id="CLU_690085_0_0_6"/>
<dbReference type="AlphaFoldDB" id="A0A0B4XQF4"/>
<dbReference type="RefSeq" id="WP_008737047.1">
    <property type="nucleotide sequence ID" value="NZ_CP004387.1"/>
</dbReference>
<proteinExistence type="predicted"/>
<gene>
    <name evidence="1" type="ORF">S7S_11405</name>
</gene>
<sequence>MAKKVVIDLPLVETPVLPPLKDVMTWFGLPATPAEAVREMARREGVAPPADSKTLRKLTSSDGISTRKASEIESFIARVSPEIEALSESVSDCKYYKLSNGWQWDMCMRSFAEERLLAPGHAAGFVRERIKSEQRLIKRAREAITNGGSNEDIARVITDSLDYKCSVPRTVVERGVEGWVVLLADSDSPSQAALLRWLHYGRIDFYYRLLCEFSLDLLVAMKEAPNFSEVKERMVLEGAFSRMAPQEGGASDWRPFEALMDSWRLQLGDGKPLSWRRLASYMPTPKRRLAETMEPEREKDQAAADFETQWRRLHEWRNGTVPQDDQLRAFVKNILPEGYDVRLSLLMAKISLAWSAFIRQEAELANSHGALKPKEHNSLLASFPDYWNEYRDQAAELAA</sequence>
<dbReference type="Proteomes" id="UP000006764">
    <property type="component" value="Chromosome"/>
</dbReference>
<name>A0A0B4XQF4_9GAMM</name>
<dbReference type="OrthoDB" id="9822073at2"/>
<dbReference type="STRING" id="391936.S7S_11405"/>
<protein>
    <submittedName>
        <fullName evidence="1">Uncharacterized protein</fullName>
    </submittedName>
</protein>
<reference evidence="1 2" key="1">
    <citation type="journal article" date="2012" name="J. Bacteriol.">
        <title>Genome sequence of an alkane-degrading bacterium, Alcanivorax pacificus type strain W11-5, isolated from deep sea sediment.</title>
        <authorList>
            <person name="Lai Q."/>
            <person name="Shao Z."/>
        </authorList>
    </citation>
    <scope>NUCLEOTIDE SEQUENCE [LARGE SCALE GENOMIC DNA]</scope>
    <source>
        <strain evidence="1 2">W11-5</strain>
    </source>
</reference>
<keyword evidence="2" id="KW-1185">Reference proteome</keyword>
<evidence type="ECO:0000313" key="2">
    <source>
        <dbReference type="Proteomes" id="UP000006764"/>
    </source>
</evidence>
<dbReference type="EMBL" id="CP004387">
    <property type="protein sequence ID" value="AJD48693.1"/>
    <property type="molecule type" value="Genomic_DNA"/>
</dbReference>
<evidence type="ECO:0000313" key="1">
    <source>
        <dbReference type="EMBL" id="AJD48693.1"/>
    </source>
</evidence>
<dbReference type="KEGG" id="apac:S7S_11405"/>
<accession>A0A0B4XQF4</accession>
<organism evidence="1 2">
    <name type="scientific">Isoalcanivorax pacificus W11-5</name>
    <dbReference type="NCBI Taxonomy" id="391936"/>
    <lineage>
        <taxon>Bacteria</taxon>
        <taxon>Pseudomonadati</taxon>
        <taxon>Pseudomonadota</taxon>
        <taxon>Gammaproteobacteria</taxon>
        <taxon>Oceanospirillales</taxon>
        <taxon>Alcanivoracaceae</taxon>
        <taxon>Isoalcanivorax</taxon>
    </lineage>
</organism>